<reference evidence="2" key="1">
    <citation type="submission" date="2003-08" db="EMBL/GenBank/DDBJ databases">
        <authorList>
            <person name="Birren B."/>
            <person name="Nusbaum C."/>
            <person name="Abebe A."/>
            <person name="Abouelleil A."/>
            <person name="Adekoya E."/>
            <person name="Ait-zahra M."/>
            <person name="Allen N."/>
            <person name="Allen T."/>
            <person name="An P."/>
            <person name="Anderson M."/>
            <person name="Anderson S."/>
            <person name="Arachchi H."/>
            <person name="Armbruster J."/>
            <person name="Bachantsang P."/>
            <person name="Baldwin J."/>
            <person name="Barry A."/>
            <person name="Bayul T."/>
            <person name="Blitshsteyn B."/>
            <person name="Bloom T."/>
            <person name="Blye J."/>
            <person name="Boguslavskiy L."/>
            <person name="Borowsky M."/>
            <person name="Boukhgalter B."/>
            <person name="Brunache A."/>
            <person name="Butler J."/>
            <person name="Calixte N."/>
            <person name="Calvo S."/>
            <person name="Camarata J."/>
            <person name="Campo K."/>
            <person name="Chang J."/>
            <person name="Cheshatsang Y."/>
            <person name="Citroen M."/>
            <person name="Collymore A."/>
            <person name="Considine T."/>
            <person name="Cook A."/>
            <person name="Cooke P."/>
            <person name="Corum B."/>
            <person name="Cuomo C."/>
            <person name="David R."/>
            <person name="Dawoe T."/>
            <person name="Degray S."/>
            <person name="Dodge S."/>
            <person name="Dooley K."/>
            <person name="Dorje P."/>
            <person name="Dorjee K."/>
            <person name="Dorris L."/>
            <person name="Duffey N."/>
            <person name="Dupes A."/>
            <person name="Elkins T."/>
            <person name="Engels R."/>
            <person name="Erickson J."/>
            <person name="Farina A."/>
            <person name="Faro S."/>
            <person name="Ferreira P."/>
            <person name="Fischer H."/>
            <person name="Fitzgerald M."/>
            <person name="Foley K."/>
            <person name="Gage D."/>
            <person name="Galagan J."/>
            <person name="Gearin G."/>
            <person name="Gnerre S."/>
            <person name="Gnirke A."/>
            <person name="Goyette A."/>
            <person name="Graham J."/>
            <person name="Grandbois E."/>
            <person name="Gyaltsen K."/>
            <person name="Hafez N."/>
            <person name="Hagopian D."/>
            <person name="Hagos B."/>
            <person name="Hall J."/>
            <person name="Hatcher B."/>
            <person name="Heller A."/>
            <person name="Higgins H."/>
            <person name="Honan T."/>
            <person name="Horn A."/>
            <person name="Houde N."/>
            <person name="Hughes L."/>
            <person name="Hulme W."/>
            <person name="Husby E."/>
            <person name="Iliev I."/>
            <person name="Jaffe D."/>
            <person name="Jones C."/>
            <person name="Kamal M."/>
            <person name="Kamat A."/>
            <person name="Kamvysselis M."/>
            <person name="Karlsson E."/>
            <person name="Kells C."/>
            <person name="Kieu A."/>
            <person name="Kisner P."/>
            <person name="Kodira C."/>
            <person name="Kulbokas E."/>
            <person name="Labutti K."/>
            <person name="Lama D."/>
            <person name="Landers T."/>
            <person name="Leger J."/>
            <person name="Levine S."/>
            <person name="Lewis D."/>
            <person name="Lewis T."/>
            <person name="Lindblad-toh K."/>
            <person name="Liu X."/>
            <person name="Lokyitsang T."/>
            <person name="Lokyitsang Y."/>
            <person name="Lucien O."/>
            <person name="Lui A."/>
            <person name="Ma L.J."/>
            <person name="Mabbitt R."/>
            <person name="Macdonald J."/>
            <person name="Maclean C."/>
            <person name="Major J."/>
            <person name="Manning J."/>
            <person name="Marabella R."/>
            <person name="Maru K."/>
            <person name="Matthews C."/>
            <person name="Mauceli E."/>
            <person name="Mccarthy M."/>
            <person name="Mcdonough S."/>
            <person name="Mcghee T."/>
            <person name="Meldrim J."/>
            <person name="Meneus L."/>
            <person name="Mesirov J."/>
            <person name="Mihalev A."/>
            <person name="Mihova T."/>
            <person name="Mikkelsen T."/>
            <person name="Mlenga V."/>
            <person name="Moru K."/>
            <person name="Mozes J."/>
            <person name="Mulrain L."/>
            <person name="Munson G."/>
            <person name="Naylor J."/>
            <person name="Newes C."/>
            <person name="Nguyen C."/>
            <person name="Nguyen N."/>
            <person name="Nguyen T."/>
            <person name="Nicol R."/>
            <person name="Nielsen C."/>
            <person name="Nizzari M."/>
            <person name="Norbu C."/>
            <person name="Norbu N."/>
            <person name="O'donnell P."/>
            <person name="Okoawo O."/>
            <person name="O'leary S."/>
            <person name="Omotosho B."/>
            <person name="O'neill K."/>
            <person name="Osman S."/>
            <person name="Parker S."/>
            <person name="Perrin D."/>
            <person name="Phunkhang P."/>
            <person name="Piqani B."/>
            <person name="Purcell S."/>
            <person name="Rachupka T."/>
            <person name="Ramasamy U."/>
            <person name="Rameau R."/>
            <person name="Ray V."/>
            <person name="Raymond C."/>
            <person name="Retta R."/>
            <person name="Richardson S."/>
            <person name="Rise C."/>
            <person name="Rodriguez J."/>
            <person name="Rogers J."/>
            <person name="Rogov P."/>
            <person name="Rutman M."/>
            <person name="Schupbach R."/>
            <person name="Seaman C."/>
            <person name="Settipalli S."/>
            <person name="Sharpe T."/>
            <person name="Sheridan J."/>
            <person name="Sherpa N."/>
            <person name="Shi J."/>
            <person name="Smirnov S."/>
            <person name="Smith C."/>
            <person name="Sougnez C."/>
            <person name="Spencer B."/>
            <person name="Stalker J."/>
            <person name="Stange-thomann N."/>
            <person name="Stavropoulos S."/>
            <person name="Stetson K."/>
            <person name="Stone C."/>
            <person name="Stone S."/>
            <person name="Stubbs M."/>
            <person name="Talamas J."/>
            <person name="Tchuinga P."/>
            <person name="Tenzing P."/>
            <person name="Tesfaye S."/>
            <person name="Theodore J."/>
            <person name="Thoulutsang Y."/>
            <person name="Topham K."/>
            <person name="Towey S."/>
            <person name="Tsamla T."/>
            <person name="Tsomo N."/>
            <person name="Vallee D."/>
            <person name="Vassiliev H."/>
            <person name="Venkataraman V."/>
            <person name="Vinson J."/>
            <person name="Vo A."/>
            <person name="Wade C."/>
            <person name="Wang S."/>
            <person name="Wangchuk T."/>
            <person name="Wangdi T."/>
            <person name="Whittaker C."/>
            <person name="Wilkinson J."/>
            <person name="Wu Y."/>
            <person name="Wyman D."/>
            <person name="Yadav S."/>
            <person name="Yang S."/>
            <person name="Yang X."/>
            <person name="Yeager S."/>
            <person name="Yee E."/>
            <person name="Young G."/>
            <person name="Zainoun J."/>
            <person name="Zembeck L."/>
            <person name="Zimmer A."/>
            <person name="Zody M."/>
            <person name="Lander E."/>
        </authorList>
    </citation>
    <scope>NUCLEOTIDE SEQUENCE [LARGE SCALE GENOMIC DNA]</scope>
</reference>
<dbReference type="Pfam" id="PF14858">
    <property type="entry name" value="CFAP54_N"/>
    <property type="match status" value="1"/>
</dbReference>
<dbReference type="InterPro" id="IPR027912">
    <property type="entry name" value="CFAP54"/>
</dbReference>
<dbReference type="Proteomes" id="UP000007875">
    <property type="component" value="Unassembled WGS sequence"/>
</dbReference>
<dbReference type="OMA" id="IVIYRIC"/>
<name>H2ZJG3_CIOSA</name>
<dbReference type="PANTHER" id="PTHR33487:SF1">
    <property type="entry name" value="CILIA- AND FLAGELLA-ASSOCIATED PROTEIN 54"/>
    <property type="match status" value="1"/>
</dbReference>
<reference evidence="1" key="2">
    <citation type="submission" date="2025-08" db="UniProtKB">
        <authorList>
            <consortium name="Ensembl"/>
        </authorList>
    </citation>
    <scope>IDENTIFICATION</scope>
</reference>
<dbReference type="GeneTree" id="ENSGT00940000162970"/>
<dbReference type="eggNOG" id="ENOG502QVDY">
    <property type="taxonomic scope" value="Eukaryota"/>
</dbReference>
<evidence type="ECO:0000313" key="2">
    <source>
        <dbReference type="Proteomes" id="UP000007875"/>
    </source>
</evidence>
<accession>H2ZJG3</accession>
<organism evidence="1 2">
    <name type="scientific">Ciona savignyi</name>
    <name type="common">Pacific transparent sea squirt</name>
    <dbReference type="NCBI Taxonomy" id="51511"/>
    <lineage>
        <taxon>Eukaryota</taxon>
        <taxon>Metazoa</taxon>
        <taxon>Chordata</taxon>
        <taxon>Tunicata</taxon>
        <taxon>Ascidiacea</taxon>
        <taxon>Phlebobranchia</taxon>
        <taxon>Cionidae</taxon>
        <taxon>Ciona</taxon>
    </lineage>
</organism>
<proteinExistence type="predicted"/>
<dbReference type="HOGENOM" id="CLU_895843_0_0_1"/>
<keyword evidence="2" id="KW-1185">Reference proteome</keyword>
<dbReference type="AlphaFoldDB" id="H2ZJG3"/>
<reference evidence="1" key="3">
    <citation type="submission" date="2025-09" db="UniProtKB">
        <authorList>
            <consortium name="Ensembl"/>
        </authorList>
    </citation>
    <scope>IDENTIFICATION</scope>
</reference>
<protein>
    <submittedName>
        <fullName evidence="1">Uncharacterized protein</fullName>
    </submittedName>
</protein>
<dbReference type="Ensembl" id="ENSCSAVT00000017922.1">
    <property type="protein sequence ID" value="ENSCSAVP00000017729.1"/>
    <property type="gene ID" value="ENSCSAVG00000010435.1"/>
</dbReference>
<dbReference type="PANTHER" id="PTHR33487">
    <property type="entry name" value="CILIA- AND FLAGELLA-ASSOCIATED PROTEIN 54"/>
    <property type="match status" value="1"/>
</dbReference>
<evidence type="ECO:0000313" key="1">
    <source>
        <dbReference type="Ensembl" id="ENSCSAVP00000017729.1"/>
    </source>
</evidence>
<sequence length="311" mass="35800">MPHASYYGNIDAKNPVICASEKEIKEVLSFFLKNKSNSNTKSGKEEACSRGTNWLFDIWNKYEPRLPLPLFFFKLVSVGDTLRDHGIHDVANRQCYQRYLITKYGETCLSKIENLEVFKSLYFDPKQDSEELVLTSKAVLGMLICEFESELQLDTNLQSVQSLKKCQLILRCLRTFTQCLLAREELCWVLFNCTIVIYRICRSLMSSGNSLKSIEFLVWGAMCMESSLPLLGIKYLSWRVTMYSAVCLAYYDCKASQHAEAFARRALRKLQELSELQHLSDEPESAEAQCIFREATAKMASMVFKRSVYET</sequence>
<dbReference type="STRING" id="51511.ENSCSAVP00000017729"/>
<dbReference type="InParanoid" id="H2ZJG3"/>
<dbReference type="GO" id="GO:0060271">
    <property type="term" value="P:cilium assembly"/>
    <property type="evidence" value="ECO:0007669"/>
    <property type="project" value="TreeGrafter"/>
</dbReference>